<dbReference type="SUPFAM" id="SSF56672">
    <property type="entry name" value="DNA/RNA polymerases"/>
    <property type="match status" value="1"/>
</dbReference>
<dbReference type="Pfam" id="PF17917">
    <property type="entry name" value="RT_RNaseH"/>
    <property type="match status" value="1"/>
</dbReference>
<dbReference type="WBParaSite" id="nRc.2.0.1.t12310-RA">
    <property type="protein sequence ID" value="nRc.2.0.1.t12310-RA"/>
    <property type="gene ID" value="nRc.2.0.1.g12310"/>
</dbReference>
<dbReference type="GO" id="GO:0003964">
    <property type="term" value="F:RNA-directed DNA polymerase activity"/>
    <property type="evidence" value="ECO:0007669"/>
    <property type="project" value="UniProtKB-KW"/>
</dbReference>
<dbReference type="InterPro" id="IPR041373">
    <property type="entry name" value="RT_RNaseH"/>
</dbReference>
<dbReference type="AlphaFoldDB" id="A0A915IDQ1"/>
<keyword evidence="4" id="KW-0255">Endonuclease</keyword>
<evidence type="ECO:0000256" key="1">
    <source>
        <dbReference type="ARBA" id="ARBA00022679"/>
    </source>
</evidence>
<evidence type="ECO:0000259" key="7">
    <source>
        <dbReference type="Pfam" id="PF17917"/>
    </source>
</evidence>
<evidence type="ECO:0000256" key="4">
    <source>
        <dbReference type="ARBA" id="ARBA00022759"/>
    </source>
</evidence>
<evidence type="ECO:0000256" key="3">
    <source>
        <dbReference type="ARBA" id="ARBA00022722"/>
    </source>
</evidence>
<evidence type="ECO:0000256" key="5">
    <source>
        <dbReference type="ARBA" id="ARBA00022801"/>
    </source>
</evidence>
<keyword evidence="8" id="KW-1185">Reference proteome</keyword>
<dbReference type="Proteomes" id="UP000887565">
    <property type="component" value="Unplaced"/>
</dbReference>
<dbReference type="CDD" id="cd09274">
    <property type="entry name" value="RNase_HI_RT_Ty3"/>
    <property type="match status" value="1"/>
</dbReference>
<reference evidence="9" key="1">
    <citation type="submission" date="2022-11" db="UniProtKB">
        <authorList>
            <consortium name="WormBaseParasite"/>
        </authorList>
    </citation>
    <scope>IDENTIFICATION</scope>
</reference>
<keyword evidence="6" id="KW-0695">RNA-directed DNA polymerase</keyword>
<protein>
    <submittedName>
        <fullName evidence="9">Reverse transcriptase RNase H-like domain-containing protein</fullName>
    </submittedName>
</protein>
<dbReference type="PANTHER" id="PTHR37984">
    <property type="entry name" value="PROTEIN CBG26694"/>
    <property type="match status" value="1"/>
</dbReference>
<keyword evidence="3" id="KW-0540">Nuclease</keyword>
<keyword evidence="5" id="KW-0378">Hydrolase</keyword>
<dbReference type="PANTHER" id="PTHR37984:SF5">
    <property type="entry name" value="PROTEIN NYNRIN-LIKE"/>
    <property type="match status" value="1"/>
</dbReference>
<sequence length="129" mass="15149">MEEHHAAFEGIKKALTTSPFLRYLLYDSKAQFVIQNDASTTTMGAILYQENSKDQWVITYNGRILTNTETCYSTTEHECLAIVYGFGMYRHYVYGQKVIVRTDHKPLDWLKDEKHRNLRLQHFAINLQD</sequence>
<dbReference type="OMA" id="NTETCYS"/>
<evidence type="ECO:0000256" key="6">
    <source>
        <dbReference type="ARBA" id="ARBA00022918"/>
    </source>
</evidence>
<dbReference type="GO" id="GO:0016787">
    <property type="term" value="F:hydrolase activity"/>
    <property type="evidence" value="ECO:0007669"/>
    <property type="project" value="UniProtKB-KW"/>
</dbReference>
<evidence type="ECO:0000313" key="8">
    <source>
        <dbReference type="Proteomes" id="UP000887565"/>
    </source>
</evidence>
<evidence type="ECO:0000313" key="9">
    <source>
        <dbReference type="WBParaSite" id="nRc.2.0.1.t12310-RA"/>
    </source>
</evidence>
<accession>A0A915IDQ1</accession>
<dbReference type="InterPro" id="IPR043502">
    <property type="entry name" value="DNA/RNA_pol_sf"/>
</dbReference>
<feature type="domain" description="Reverse transcriptase RNase H-like" evidence="7">
    <location>
        <begin position="27"/>
        <end position="128"/>
    </location>
</feature>
<dbReference type="GO" id="GO:0004519">
    <property type="term" value="F:endonuclease activity"/>
    <property type="evidence" value="ECO:0007669"/>
    <property type="project" value="UniProtKB-KW"/>
</dbReference>
<keyword evidence="2" id="KW-0548">Nucleotidyltransferase</keyword>
<keyword evidence="1" id="KW-0808">Transferase</keyword>
<evidence type="ECO:0000256" key="2">
    <source>
        <dbReference type="ARBA" id="ARBA00022695"/>
    </source>
</evidence>
<organism evidence="8 9">
    <name type="scientific">Romanomermis culicivorax</name>
    <name type="common">Nematode worm</name>
    <dbReference type="NCBI Taxonomy" id="13658"/>
    <lineage>
        <taxon>Eukaryota</taxon>
        <taxon>Metazoa</taxon>
        <taxon>Ecdysozoa</taxon>
        <taxon>Nematoda</taxon>
        <taxon>Enoplea</taxon>
        <taxon>Dorylaimia</taxon>
        <taxon>Mermithida</taxon>
        <taxon>Mermithoidea</taxon>
        <taxon>Mermithidae</taxon>
        <taxon>Romanomermis</taxon>
    </lineage>
</organism>
<dbReference type="InterPro" id="IPR050951">
    <property type="entry name" value="Retrovirus_Pol_polyprotein"/>
</dbReference>
<proteinExistence type="predicted"/>
<name>A0A915IDQ1_ROMCU</name>